<reference evidence="3" key="1">
    <citation type="submission" date="2017-06" db="EMBL/GenBank/DDBJ databases">
        <authorList>
            <person name="Spollen W.G."/>
            <person name="Givan S.A."/>
            <person name="Brown P.B."/>
            <person name="Attai H."/>
        </authorList>
    </citation>
    <scope>NUCLEOTIDE SEQUENCE [LARGE SCALE GENOMIC DNA]</scope>
</reference>
<accession>A0A2L0UYZ3</accession>
<dbReference type="Proteomes" id="UP000223042">
    <property type="component" value="Segment"/>
</dbReference>
<organism evidence="2 3">
    <name type="scientific">Agrobacterium phage Atu_ph02</name>
    <dbReference type="NCBI Taxonomy" id="2024261"/>
    <lineage>
        <taxon>Viruses</taxon>
        <taxon>Duplodnaviria</taxon>
        <taxon>Heunggongvirae</taxon>
        <taxon>Uroviricota</taxon>
        <taxon>Caudoviricetes</taxon>
        <taxon>Autographivirales</taxon>
        <taxon>Dunnvirinae</taxon>
        <taxon>Atuphduovirus</taxon>
        <taxon>Atuphduovirus atuph02</taxon>
    </lineage>
</organism>
<dbReference type="EMBL" id="MF403005">
    <property type="protein sequence ID" value="AUZ94748.1"/>
    <property type="molecule type" value="Genomic_DNA"/>
</dbReference>
<evidence type="ECO:0000256" key="1">
    <source>
        <dbReference type="SAM" id="MobiDB-lite"/>
    </source>
</evidence>
<evidence type="ECO:0000313" key="2">
    <source>
        <dbReference type="EMBL" id="AUZ94748.1"/>
    </source>
</evidence>
<sequence>MTEVKDDTIVPKTNDVEPVEYKDIKYWVKQAGTNPAALKFPTDKWGFTSGIKKEVLKAASTVRGAQDKTDLILSVMAVLMQHIKLRQVVDAENRITSRARYAEAAADRAPRERITASPVEA</sequence>
<name>A0A2L0UYZ3_9CAUD</name>
<dbReference type="RefSeq" id="YP_009791825.1">
    <property type="nucleotide sequence ID" value="NC_047845.1"/>
</dbReference>
<feature type="region of interest" description="Disordered" evidence="1">
    <location>
        <begin position="101"/>
        <end position="121"/>
    </location>
</feature>
<protein>
    <submittedName>
        <fullName evidence="2">Uncharacterized protein</fullName>
    </submittedName>
</protein>
<dbReference type="KEGG" id="vg:54982013"/>
<keyword evidence="3" id="KW-1185">Reference proteome</keyword>
<feature type="compositionally biased region" description="Basic and acidic residues" evidence="1">
    <location>
        <begin position="105"/>
        <end position="114"/>
    </location>
</feature>
<dbReference type="GeneID" id="54982013"/>
<proteinExistence type="predicted"/>
<evidence type="ECO:0000313" key="3">
    <source>
        <dbReference type="Proteomes" id="UP000223042"/>
    </source>
</evidence>